<dbReference type="PANTHER" id="PTHR33877">
    <property type="entry name" value="SLL1193 PROTEIN"/>
    <property type="match status" value="1"/>
</dbReference>
<dbReference type="KEGG" id="ote:Oter_3705"/>
<dbReference type="STRING" id="452637.Oter_3705"/>
<dbReference type="InterPro" id="IPR003615">
    <property type="entry name" value="HNH_nuc"/>
</dbReference>
<dbReference type="InterPro" id="IPR052892">
    <property type="entry name" value="NA-targeting_endonuclease"/>
</dbReference>
<dbReference type="PANTHER" id="PTHR33877:SF2">
    <property type="entry name" value="OS07G0170200 PROTEIN"/>
    <property type="match status" value="1"/>
</dbReference>
<dbReference type="SMART" id="SM00507">
    <property type="entry name" value="HNHc"/>
    <property type="match status" value="1"/>
</dbReference>
<gene>
    <name evidence="2" type="ordered locus">Oter_3705</name>
</gene>
<feature type="domain" description="HNH nuclease" evidence="1">
    <location>
        <begin position="98"/>
        <end position="151"/>
    </location>
</feature>
<dbReference type="RefSeq" id="WP_012376509.1">
    <property type="nucleotide sequence ID" value="NC_010571.1"/>
</dbReference>
<proteinExistence type="predicted"/>
<evidence type="ECO:0000313" key="3">
    <source>
        <dbReference type="Proteomes" id="UP000007013"/>
    </source>
</evidence>
<dbReference type="GO" id="GO:0004519">
    <property type="term" value="F:endonuclease activity"/>
    <property type="evidence" value="ECO:0007669"/>
    <property type="project" value="UniProtKB-KW"/>
</dbReference>
<dbReference type="HOGENOM" id="CLU_099824_3_0_0"/>
<organism evidence="2 3">
    <name type="scientific">Opitutus terrae (strain DSM 11246 / JCM 15787 / PB90-1)</name>
    <dbReference type="NCBI Taxonomy" id="452637"/>
    <lineage>
        <taxon>Bacteria</taxon>
        <taxon>Pseudomonadati</taxon>
        <taxon>Verrucomicrobiota</taxon>
        <taxon>Opitutia</taxon>
        <taxon>Opitutales</taxon>
        <taxon>Opitutaceae</taxon>
        <taxon>Opitutus</taxon>
    </lineage>
</organism>
<keyword evidence="2" id="KW-0255">Endonuclease</keyword>
<dbReference type="CDD" id="cd00085">
    <property type="entry name" value="HNHc"/>
    <property type="match status" value="1"/>
</dbReference>
<dbReference type="AlphaFoldDB" id="B1ZXI5"/>
<dbReference type="Proteomes" id="UP000007013">
    <property type="component" value="Chromosome"/>
</dbReference>
<keyword evidence="2" id="KW-0540">Nuclease</keyword>
<evidence type="ECO:0000259" key="1">
    <source>
        <dbReference type="SMART" id="SM00507"/>
    </source>
</evidence>
<reference evidence="2 3" key="1">
    <citation type="journal article" date="2011" name="J. Bacteriol.">
        <title>Genome sequence of the verrucomicrobium Opitutus terrae PB90-1, an abundant inhabitant of rice paddy soil ecosystems.</title>
        <authorList>
            <person name="van Passel M.W."/>
            <person name="Kant R."/>
            <person name="Palva A."/>
            <person name="Copeland A."/>
            <person name="Lucas S."/>
            <person name="Lapidus A."/>
            <person name="Glavina del Rio T."/>
            <person name="Pitluck S."/>
            <person name="Goltsman E."/>
            <person name="Clum A."/>
            <person name="Sun H."/>
            <person name="Schmutz J."/>
            <person name="Larimer F.W."/>
            <person name="Land M.L."/>
            <person name="Hauser L."/>
            <person name="Kyrpides N."/>
            <person name="Mikhailova N."/>
            <person name="Richardson P.P."/>
            <person name="Janssen P.H."/>
            <person name="de Vos W.M."/>
            <person name="Smidt H."/>
        </authorList>
    </citation>
    <scope>NUCLEOTIDE SEQUENCE [LARGE SCALE GENOMIC DNA]</scope>
    <source>
        <strain evidence="3">DSM 11246 / JCM 15787 / PB90-1</strain>
    </source>
</reference>
<dbReference type="eggNOG" id="COG1403">
    <property type="taxonomic scope" value="Bacteria"/>
</dbReference>
<dbReference type="Pfam" id="PF14279">
    <property type="entry name" value="HNH_5"/>
    <property type="match status" value="1"/>
</dbReference>
<name>B1ZXI5_OPITP</name>
<dbReference type="EMBL" id="CP001032">
    <property type="protein sequence ID" value="ACB76980.1"/>
    <property type="molecule type" value="Genomic_DNA"/>
</dbReference>
<evidence type="ECO:0000313" key="2">
    <source>
        <dbReference type="EMBL" id="ACB76980.1"/>
    </source>
</evidence>
<protein>
    <submittedName>
        <fullName evidence="2">HNH endonuclease</fullName>
    </submittedName>
</protein>
<dbReference type="InterPro" id="IPR029471">
    <property type="entry name" value="HNH_5"/>
</dbReference>
<dbReference type="Gene3D" id="1.10.30.50">
    <property type="match status" value="1"/>
</dbReference>
<dbReference type="OrthoDB" id="9802901at2"/>
<sequence length="205" mass="24095">MEAALDQPVLVLNRLWQAVNVIGARRAFGLLARGHAQVVHHHEDDFRTFALLDWIDFSTHNPPIAELETVRTPTRTIRLPRVILLTFFDKLPCKELKLTRNNIFERDKNTCQYCGRIFPREQLNLDHVIPRDYGGKTTWENIVCSCVKCNTKKANRLPHEAHLRLIRKPSRPKWRPVISLVLGTQHREMWKDFLDLAYWNVELDE</sequence>
<keyword evidence="2" id="KW-0378">Hydrolase</keyword>
<accession>B1ZXI5</accession>
<keyword evidence="3" id="KW-1185">Reference proteome</keyword>